<organism evidence="12 13">
    <name type="scientific">Conger conger</name>
    <name type="common">Conger eel</name>
    <name type="synonym">Muraena conger</name>
    <dbReference type="NCBI Taxonomy" id="82655"/>
    <lineage>
        <taxon>Eukaryota</taxon>
        <taxon>Metazoa</taxon>
        <taxon>Chordata</taxon>
        <taxon>Craniata</taxon>
        <taxon>Vertebrata</taxon>
        <taxon>Euteleostomi</taxon>
        <taxon>Actinopterygii</taxon>
        <taxon>Neopterygii</taxon>
        <taxon>Teleostei</taxon>
        <taxon>Anguilliformes</taxon>
        <taxon>Congridae</taxon>
        <taxon>Conger</taxon>
    </lineage>
</organism>
<dbReference type="GO" id="GO:0005886">
    <property type="term" value="C:plasma membrane"/>
    <property type="evidence" value="ECO:0007669"/>
    <property type="project" value="UniProtKB-SubCell"/>
</dbReference>
<dbReference type="PANTHER" id="PTHR47613:SF1">
    <property type="entry name" value="SPERM ACROSOME MEMBRANE-ASSOCIATED PROTEIN 4"/>
    <property type="match status" value="1"/>
</dbReference>
<dbReference type="Pfam" id="PF00021">
    <property type="entry name" value="UPAR_LY6"/>
    <property type="match status" value="1"/>
</dbReference>
<comment type="subcellular location">
    <subcellularLocation>
        <location evidence="1">Cell membrane</location>
        <topology evidence="1">Lipid-anchor</topology>
        <topology evidence="1">GPI-anchor</topology>
    </subcellularLocation>
</comment>
<feature type="signal peptide" evidence="10">
    <location>
        <begin position="1"/>
        <end position="20"/>
    </location>
</feature>
<evidence type="ECO:0000256" key="3">
    <source>
        <dbReference type="ARBA" id="ARBA00022622"/>
    </source>
</evidence>
<dbReference type="EMBL" id="JAFJMO010000009">
    <property type="protein sequence ID" value="KAJ8267441.1"/>
    <property type="molecule type" value="Genomic_DNA"/>
</dbReference>
<dbReference type="Gene3D" id="2.10.60.10">
    <property type="entry name" value="CD59"/>
    <property type="match status" value="1"/>
</dbReference>
<keyword evidence="3" id="KW-0336">GPI-anchor</keyword>
<evidence type="ECO:0000256" key="9">
    <source>
        <dbReference type="ARBA" id="ARBA00029446"/>
    </source>
</evidence>
<feature type="chain" id="PRO_5040106493" description="UPAR/Ly6 domain-containing protein" evidence="10">
    <location>
        <begin position="21"/>
        <end position="128"/>
    </location>
</feature>
<dbReference type="InterPro" id="IPR046354">
    <property type="entry name" value="SPACA4/Bouncer"/>
</dbReference>
<evidence type="ECO:0000259" key="11">
    <source>
        <dbReference type="Pfam" id="PF00021"/>
    </source>
</evidence>
<feature type="domain" description="UPAR/Ly6" evidence="11">
    <location>
        <begin position="19"/>
        <end position="100"/>
    </location>
</feature>
<protein>
    <recommendedName>
        <fullName evidence="11">UPAR/Ly6 domain-containing protein</fullName>
    </recommendedName>
</protein>
<evidence type="ECO:0000256" key="4">
    <source>
        <dbReference type="ARBA" id="ARBA00022729"/>
    </source>
</evidence>
<dbReference type="PANTHER" id="PTHR47613">
    <property type="entry name" value="SPERM ACROSOME MEMBRANE-ASSOCIATED PROTEIN 4"/>
    <property type="match status" value="1"/>
</dbReference>
<keyword evidence="5" id="KW-0472">Membrane</keyword>
<accession>A0A9Q1DDH5</accession>
<proteinExistence type="inferred from homology"/>
<evidence type="ECO:0000256" key="10">
    <source>
        <dbReference type="SAM" id="SignalP"/>
    </source>
</evidence>
<dbReference type="Proteomes" id="UP001152803">
    <property type="component" value="Unassembled WGS sequence"/>
</dbReference>
<reference evidence="12" key="1">
    <citation type="journal article" date="2023" name="Science">
        <title>Genome structures resolve the early diversification of teleost fishes.</title>
        <authorList>
            <person name="Parey E."/>
            <person name="Louis A."/>
            <person name="Montfort J."/>
            <person name="Bouchez O."/>
            <person name="Roques C."/>
            <person name="Iampietro C."/>
            <person name="Lluch J."/>
            <person name="Castinel A."/>
            <person name="Donnadieu C."/>
            <person name="Desvignes T."/>
            <person name="Floi Bucao C."/>
            <person name="Jouanno E."/>
            <person name="Wen M."/>
            <person name="Mejri S."/>
            <person name="Dirks R."/>
            <person name="Jansen H."/>
            <person name="Henkel C."/>
            <person name="Chen W.J."/>
            <person name="Zahm M."/>
            <person name="Cabau C."/>
            <person name="Klopp C."/>
            <person name="Thompson A.W."/>
            <person name="Robinson-Rechavi M."/>
            <person name="Braasch I."/>
            <person name="Lecointre G."/>
            <person name="Bobe J."/>
            <person name="Postlethwait J.H."/>
            <person name="Berthelot C."/>
            <person name="Roest Crollius H."/>
            <person name="Guiguen Y."/>
        </authorList>
    </citation>
    <scope>NUCLEOTIDE SEQUENCE</scope>
    <source>
        <strain evidence="12">Concon-B</strain>
    </source>
</reference>
<evidence type="ECO:0000313" key="13">
    <source>
        <dbReference type="Proteomes" id="UP001152803"/>
    </source>
</evidence>
<dbReference type="SUPFAM" id="SSF57302">
    <property type="entry name" value="Snake toxin-like"/>
    <property type="match status" value="1"/>
</dbReference>
<evidence type="ECO:0000256" key="6">
    <source>
        <dbReference type="ARBA" id="ARBA00023157"/>
    </source>
</evidence>
<dbReference type="GO" id="GO:0035036">
    <property type="term" value="P:sperm-egg recognition"/>
    <property type="evidence" value="ECO:0007669"/>
    <property type="project" value="TreeGrafter"/>
</dbReference>
<gene>
    <name evidence="12" type="ORF">COCON_G00126130</name>
</gene>
<keyword evidence="8" id="KW-0449">Lipoprotein</keyword>
<keyword evidence="7" id="KW-0325">Glycoprotein</keyword>
<keyword evidence="13" id="KW-1185">Reference proteome</keyword>
<dbReference type="GO" id="GO:0098552">
    <property type="term" value="C:side of membrane"/>
    <property type="evidence" value="ECO:0007669"/>
    <property type="project" value="UniProtKB-KW"/>
</dbReference>
<comment type="similarity">
    <text evidence="9">Belongs to the SPACA4/bouncer family.</text>
</comment>
<evidence type="ECO:0000256" key="5">
    <source>
        <dbReference type="ARBA" id="ARBA00023136"/>
    </source>
</evidence>
<keyword evidence="6" id="KW-1015">Disulfide bond</keyword>
<sequence>MNRILLGIFAAGLLFAFGHTLQCYKCDVGIAGVCITRKETCEDGELCFSGEGQAASFIPINLKGCLKSDECNKVTDVSPFGNQTIYSMNKTCCSVDLCNFAPSLSSPILLPIAMATLSTSLLMSRTLV</sequence>
<keyword evidence="2" id="KW-1003">Cell membrane</keyword>
<keyword evidence="4 10" id="KW-0732">Signal</keyword>
<dbReference type="OrthoDB" id="5962859at2759"/>
<comment type="caution">
    <text evidence="12">The sequence shown here is derived from an EMBL/GenBank/DDBJ whole genome shotgun (WGS) entry which is preliminary data.</text>
</comment>
<dbReference type="InterPro" id="IPR045860">
    <property type="entry name" value="Snake_toxin-like_sf"/>
</dbReference>
<evidence type="ECO:0000313" key="12">
    <source>
        <dbReference type="EMBL" id="KAJ8267441.1"/>
    </source>
</evidence>
<evidence type="ECO:0000256" key="1">
    <source>
        <dbReference type="ARBA" id="ARBA00004609"/>
    </source>
</evidence>
<evidence type="ECO:0000256" key="7">
    <source>
        <dbReference type="ARBA" id="ARBA00023180"/>
    </source>
</evidence>
<evidence type="ECO:0000256" key="2">
    <source>
        <dbReference type="ARBA" id="ARBA00022475"/>
    </source>
</evidence>
<dbReference type="AlphaFoldDB" id="A0A9Q1DDH5"/>
<dbReference type="InterPro" id="IPR016054">
    <property type="entry name" value="LY6_UPA_recep-like"/>
</dbReference>
<name>A0A9Q1DDH5_CONCO</name>
<evidence type="ECO:0000256" key="8">
    <source>
        <dbReference type="ARBA" id="ARBA00023288"/>
    </source>
</evidence>